<gene>
    <name evidence="1" type="ORF">LdCL_150009800</name>
</gene>
<organism evidence="1 2">
    <name type="scientific">Leishmania donovani</name>
    <dbReference type="NCBI Taxonomy" id="5661"/>
    <lineage>
        <taxon>Eukaryota</taxon>
        <taxon>Discoba</taxon>
        <taxon>Euglenozoa</taxon>
        <taxon>Kinetoplastea</taxon>
        <taxon>Metakinetoplastina</taxon>
        <taxon>Trypanosomatida</taxon>
        <taxon>Trypanosomatidae</taxon>
        <taxon>Leishmaniinae</taxon>
        <taxon>Leishmania</taxon>
    </lineage>
</organism>
<sequence length="83" mass="8025">MGAGLEVLPLVTSIENAGSSAGLSLVRGVAPKPEPEPEPSVVLPGACWVASCPATPAPAKAVALLATAVADDGSMASATEIST</sequence>
<keyword evidence="2" id="KW-1185">Reference proteome</keyword>
<name>A0A3S7WTE4_LEIDO</name>
<evidence type="ECO:0000313" key="2">
    <source>
        <dbReference type="Proteomes" id="UP000274082"/>
    </source>
</evidence>
<accession>A0A3S7WTE4</accession>
<dbReference type="EMBL" id="CP029514">
    <property type="protein sequence ID" value="AYU77460.1"/>
    <property type="molecule type" value="Genomic_DNA"/>
</dbReference>
<dbReference type="AlphaFoldDB" id="A0A3S7WTE4"/>
<reference evidence="1 2" key="1">
    <citation type="journal article" date="2018" name="Sci. Rep.">
        <title>A complete Leishmania donovani reference genome identifies novel genetic variations associated with virulence.</title>
        <authorList>
            <person name="Lypaczewski P."/>
            <person name="Hoshizaki J."/>
            <person name="Zhang W.-W."/>
            <person name="McCall L.-I."/>
            <person name="Torcivia-Rodriguez J."/>
            <person name="Simonyan V."/>
            <person name="Kaur A."/>
            <person name="Dewar K."/>
            <person name="Matlashewski G."/>
        </authorList>
    </citation>
    <scope>NUCLEOTIDE SEQUENCE [LARGE SCALE GENOMIC DNA]</scope>
    <source>
        <strain evidence="1 2">LdCL</strain>
    </source>
</reference>
<dbReference type="Proteomes" id="UP000274082">
    <property type="component" value="Chromosome 15"/>
</dbReference>
<dbReference type="VEuPathDB" id="TriTrypDB:LdCL_150009800"/>
<protein>
    <submittedName>
        <fullName evidence="1">Uncharacterized protein</fullName>
    </submittedName>
</protein>
<proteinExistence type="predicted"/>
<evidence type="ECO:0000313" key="1">
    <source>
        <dbReference type="EMBL" id="AYU77460.1"/>
    </source>
</evidence>